<dbReference type="CDD" id="cd06261">
    <property type="entry name" value="TM_PBP2"/>
    <property type="match status" value="1"/>
</dbReference>
<dbReference type="EMBL" id="JACJLL010000023">
    <property type="protein sequence ID" value="MBM6818784.1"/>
    <property type="molecule type" value="Genomic_DNA"/>
</dbReference>
<dbReference type="PANTHER" id="PTHR43227">
    <property type="entry name" value="BLL4140 PROTEIN"/>
    <property type="match status" value="1"/>
</dbReference>
<comment type="subcellular location">
    <subcellularLocation>
        <location evidence="1 7">Cell membrane</location>
        <topology evidence="1 7">Multi-pass membrane protein</topology>
    </subcellularLocation>
</comment>
<dbReference type="InterPro" id="IPR000515">
    <property type="entry name" value="MetI-like"/>
</dbReference>
<evidence type="ECO:0000259" key="8">
    <source>
        <dbReference type="PROSITE" id="PS50928"/>
    </source>
</evidence>
<evidence type="ECO:0000256" key="3">
    <source>
        <dbReference type="ARBA" id="ARBA00022475"/>
    </source>
</evidence>
<proteinExistence type="inferred from homology"/>
<comment type="caution">
    <text evidence="9">The sequence shown here is derived from an EMBL/GenBank/DDBJ whole genome shotgun (WGS) entry which is preliminary data.</text>
</comment>
<keyword evidence="6 7" id="KW-0472">Membrane</keyword>
<evidence type="ECO:0000256" key="2">
    <source>
        <dbReference type="ARBA" id="ARBA00022448"/>
    </source>
</evidence>
<dbReference type="PROSITE" id="PS50928">
    <property type="entry name" value="ABC_TM1"/>
    <property type="match status" value="1"/>
</dbReference>
<feature type="transmembrane region" description="Helical" evidence="7">
    <location>
        <begin position="165"/>
        <end position="181"/>
    </location>
</feature>
<dbReference type="RefSeq" id="WP_148321556.1">
    <property type="nucleotide sequence ID" value="NZ_JACJLL010000023.1"/>
</dbReference>
<keyword evidence="2 7" id="KW-0813">Transport</keyword>
<feature type="transmembrane region" description="Helical" evidence="7">
    <location>
        <begin position="93"/>
        <end position="112"/>
    </location>
</feature>
<feature type="transmembrane region" description="Helical" evidence="7">
    <location>
        <begin position="34"/>
        <end position="53"/>
    </location>
</feature>
<evidence type="ECO:0000313" key="9">
    <source>
        <dbReference type="EMBL" id="MBM6818784.1"/>
    </source>
</evidence>
<reference evidence="9 10" key="1">
    <citation type="journal article" date="2021" name="Sci. Rep.">
        <title>The distribution of antibiotic resistance genes in chicken gut microbiota commensals.</title>
        <authorList>
            <person name="Juricova H."/>
            <person name="Matiasovicova J."/>
            <person name="Kubasova T."/>
            <person name="Cejkova D."/>
            <person name="Rychlik I."/>
        </authorList>
    </citation>
    <scope>NUCLEOTIDE SEQUENCE [LARGE SCALE GENOMIC DNA]</scope>
    <source>
        <strain evidence="9 10">An435</strain>
    </source>
</reference>
<evidence type="ECO:0000256" key="4">
    <source>
        <dbReference type="ARBA" id="ARBA00022692"/>
    </source>
</evidence>
<evidence type="ECO:0000256" key="6">
    <source>
        <dbReference type="ARBA" id="ARBA00023136"/>
    </source>
</evidence>
<keyword evidence="4 7" id="KW-0812">Transmembrane</keyword>
<accession>A0ABS2FEX8</accession>
<organism evidence="9 10">
    <name type="scientific">Clostridium saudiense</name>
    <dbReference type="NCBI Taxonomy" id="1414720"/>
    <lineage>
        <taxon>Bacteria</taxon>
        <taxon>Bacillati</taxon>
        <taxon>Bacillota</taxon>
        <taxon>Clostridia</taxon>
        <taxon>Eubacteriales</taxon>
        <taxon>Clostridiaceae</taxon>
        <taxon>Clostridium</taxon>
    </lineage>
</organism>
<dbReference type="SUPFAM" id="SSF161098">
    <property type="entry name" value="MetI-like"/>
    <property type="match status" value="1"/>
</dbReference>
<protein>
    <submittedName>
        <fullName evidence="9">Sugar ABC transporter permease</fullName>
    </submittedName>
</protein>
<dbReference type="Gene3D" id="1.10.3720.10">
    <property type="entry name" value="MetI-like"/>
    <property type="match status" value="1"/>
</dbReference>
<dbReference type="Pfam" id="PF00528">
    <property type="entry name" value="BPD_transp_1"/>
    <property type="match status" value="1"/>
</dbReference>
<dbReference type="Proteomes" id="UP000767334">
    <property type="component" value="Unassembled WGS sequence"/>
</dbReference>
<keyword evidence="5 7" id="KW-1133">Transmembrane helix</keyword>
<gene>
    <name evidence="9" type="ORF">H6A19_05435</name>
</gene>
<evidence type="ECO:0000256" key="5">
    <source>
        <dbReference type="ARBA" id="ARBA00022989"/>
    </source>
</evidence>
<feature type="transmembrane region" description="Helical" evidence="7">
    <location>
        <begin position="278"/>
        <end position="300"/>
    </location>
</feature>
<evidence type="ECO:0000256" key="1">
    <source>
        <dbReference type="ARBA" id="ARBA00004651"/>
    </source>
</evidence>
<keyword evidence="10" id="KW-1185">Reference proteome</keyword>
<comment type="similarity">
    <text evidence="7">Belongs to the binding-protein-dependent transport system permease family.</text>
</comment>
<feature type="transmembrane region" description="Helical" evidence="7">
    <location>
        <begin position="124"/>
        <end position="145"/>
    </location>
</feature>
<dbReference type="PANTHER" id="PTHR43227:SF7">
    <property type="entry name" value="ARABINOOLIGOSACCHARIDES TRANSPORT SYSTEM PERMEASE PROTEIN ARAP"/>
    <property type="match status" value="1"/>
</dbReference>
<sequence length="304" mass="34737">MEELKVNKLKQIRKVKTGKLKEEKVKKKTKYTGLYFVLPSLIGVAVFTLLPFLDVILRSFQSAISREFIGIQNYNEVFNNSAFKLAAINTIKFVLVCIPLLLSLSLIIAVVLNKFTESSKVLRTAFLIPMAVPIASVVLIWNIIFHEQGFLSAMLDKFNIAGQDWMSTGWAFWILVFSYIWKNLGYNIILWLAGLNSISKEIYESAKVDGANDLQCFTKITIPCLKPTLYTVAVLSLLNSFKVFREAYLVAGDYPDKSMYLLQHLFNNWFRELDFSKMAAASVLMAVIIFILIMLLQRAWEKQD</sequence>
<evidence type="ECO:0000256" key="7">
    <source>
        <dbReference type="RuleBase" id="RU363032"/>
    </source>
</evidence>
<name>A0ABS2FEX8_9CLOT</name>
<feature type="domain" description="ABC transmembrane type-1" evidence="8">
    <location>
        <begin position="87"/>
        <end position="296"/>
    </location>
</feature>
<evidence type="ECO:0000313" key="10">
    <source>
        <dbReference type="Proteomes" id="UP000767334"/>
    </source>
</evidence>
<dbReference type="InterPro" id="IPR050809">
    <property type="entry name" value="UgpAE/MalFG_permease"/>
</dbReference>
<dbReference type="InterPro" id="IPR035906">
    <property type="entry name" value="MetI-like_sf"/>
</dbReference>
<keyword evidence="3" id="KW-1003">Cell membrane</keyword>